<organism evidence="19 20">
    <name type="scientific">candidate division WS6 bacterium OLB20</name>
    <dbReference type="NCBI Taxonomy" id="1617426"/>
    <lineage>
        <taxon>Bacteria</taxon>
        <taxon>Candidatus Dojkabacteria</taxon>
    </lineage>
</organism>
<comment type="function">
    <text evidence="1 15 17">Specifically methylates guanosine-37 in various tRNAs.</text>
</comment>
<evidence type="ECO:0000256" key="12">
    <source>
        <dbReference type="ARBA" id="ARBA00029736"/>
    </source>
</evidence>
<dbReference type="GO" id="GO:0002939">
    <property type="term" value="P:tRNA N1-guanine methylation"/>
    <property type="evidence" value="ECO:0007669"/>
    <property type="project" value="TreeGrafter"/>
</dbReference>
<dbReference type="PANTHER" id="PTHR46417:SF1">
    <property type="entry name" value="TRNA (GUANINE-N(1)-)-METHYLTRANSFERASE"/>
    <property type="match status" value="1"/>
</dbReference>
<evidence type="ECO:0000313" key="19">
    <source>
        <dbReference type="EMBL" id="KXK26929.1"/>
    </source>
</evidence>
<dbReference type="InterPro" id="IPR023148">
    <property type="entry name" value="tRNA_m1G_MeTrfase_C_sf"/>
</dbReference>
<name>A0A136LZ50_9BACT</name>
<evidence type="ECO:0000256" key="5">
    <source>
        <dbReference type="ARBA" id="ARBA00012807"/>
    </source>
</evidence>
<dbReference type="InterPro" id="IPR029026">
    <property type="entry name" value="tRNA_m1G_MTases_N"/>
</dbReference>
<dbReference type="InterPro" id="IPR016009">
    <property type="entry name" value="tRNA_MeTrfase_TRMD/TRM10"/>
</dbReference>
<gene>
    <name evidence="15 19" type="primary">trmD</name>
    <name evidence="19" type="ORF">TR69_WS6001000953</name>
</gene>
<evidence type="ECO:0000256" key="9">
    <source>
        <dbReference type="ARBA" id="ARBA00022679"/>
    </source>
</evidence>
<comment type="caution">
    <text evidence="19">The sequence shown here is derived from an EMBL/GenBank/DDBJ whole genome shotgun (WGS) entry which is preliminary data.</text>
</comment>
<dbReference type="EMBL" id="JYNZ01000003">
    <property type="protein sequence ID" value="KXK26929.1"/>
    <property type="molecule type" value="Genomic_DNA"/>
</dbReference>
<evidence type="ECO:0000256" key="14">
    <source>
        <dbReference type="ARBA" id="ARBA00047783"/>
    </source>
</evidence>
<feature type="domain" description="tRNA methyltransferase TRMD/TRM10-type" evidence="18">
    <location>
        <begin position="30"/>
        <end position="249"/>
    </location>
</feature>
<comment type="similarity">
    <text evidence="3 15 17">Belongs to the RNA methyltransferase TrmD family.</text>
</comment>
<feature type="binding site" evidence="15 16">
    <location>
        <position position="142"/>
    </location>
    <ligand>
        <name>S-adenosyl-L-methionine</name>
        <dbReference type="ChEBI" id="CHEBI:59789"/>
    </ligand>
</feature>
<evidence type="ECO:0000256" key="6">
    <source>
        <dbReference type="ARBA" id="ARBA00014679"/>
    </source>
</evidence>
<dbReference type="HAMAP" id="MF_00605">
    <property type="entry name" value="TrmD"/>
    <property type="match status" value="1"/>
</dbReference>
<dbReference type="EC" id="2.1.1.228" evidence="5 15"/>
<dbReference type="CDD" id="cd18080">
    <property type="entry name" value="TrmD-like"/>
    <property type="match status" value="1"/>
</dbReference>
<evidence type="ECO:0000256" key="4">
    <source>
        <dbReference type="ARBA" id="ARBA00011738"/>
    </source>
</evidence>
<dbReference type="AlphaFoldDB" id="A0A136LZ50"/>
<dbReference type="FunFam" id="3.40.1280.10:FF:000001">
    <property type="entry name" value="tRNA (guanine-N(1)-)-methyltransferase"/>
    <property type="match status" value="1"/>
</dbReference>
<dbReference type="STRING" id="1617426.TR69_WS6001000953"/>
<dbReference type="Gene3D" id="3.40.1280.10">
    <property type="match status" value="1"/>
</dbReference>
<evidence type="ECO:0000256" key="10">
    <source>
        <dbReference type="ARBA" id="ARBA00022691"/>
    </source>
</evidence>
<evidence type="ECO:0000256" key="17">
    <source>
        <dbReference type="RuleBase" id="RU003464"/>
    </source>
</evidence>
<keyword evidence="11 15" id="KW-0819">tRNA processing</keyword>
<evidence type="ECO:0000256" key="8">
    <source>
        <dbReference type="ARBA" id="ARBA00022603"/>
    </source>
</evidence>
<dbReference type="Pfam" id="PF01746">
    <property type="entry name" value="tRNA_m1G_MT"/>
    <property type="match status" value="1"/>
</dbReference>
<evidence type="ECO:0000256" key="13">
    <source>
        <dbReference type="ARBA" id="ARBA00033392"/>
    </source>
</evidence>
<keyword evidence="7 15" id="KW-0963">Cytoplasm</keyword>
<comment type="caution">
    <text evidence="15">Lacks conserved residue(s) required for the propagation of feature annotation.</text>
</comment>
<evidence type="ECO:0000313" key="20">
    <source>
        <dbReference type="Proteomes" id="UP000070457"/>
    </source>
</evidence>
<dbReference type="GO" id="GO:0005829">
    <property type="term" value="C:cytosol"/>
    <property type="evidence" value="ECO:0007669"/>
    <property type="project" value="TreeGrafter"/>
</dbReference>
<dbReference type="Proteomes" id="UP000070457">
    <property type="component" value="Unassembled WGS sequence"/>
</dbReference>
<evidence type="ECO:0000256" key="3">
    <source>
        <dbReference type="ARBA" id="ARBA00007630"/>
    </source>
</evidence>
<protein>
    <recommendedName>
        <fullName evidence="6 15">tRNA (guanine-N(1)-)-methyltransferase</fullName>
        <ecNumber evidence="5 15">2.1.1.228</ecNumber>
    </recommendedName>
    <alternativeName>
        <fullName evidence="12 15">M1G-methyltransferase</fullName>
    </alternativeName>
    <alternativeName>
        <fullName evidence="13 15">tRNA [GM37] methyltransferase</fullName>
    </alternativeName>
</protein>
<dbReference type="InterPro" id="IPR029028">
    <property type="entry name" value="Alpha/beta_knot_MTases"/>
</dbReference>
<evidence type="ECO:0000256" key="1">
    <source>
        <dbReference type="ARBA" id="ARBA00002634"/>
    </source>
</evidence>
<dbReference type="PIRSF" id="PIRSF000386">
    <property type="entry name" value="tRNA_mtase"/>
    <property type="match status" value="1"/>
</dbReference>
<dbReference type="NCBIfam" id="TIGR00088">
    <property type="entry name" value="trmD"/>
    <property type="match status" value="1"/>
</dbReference>
<evidence type="ECO:0000259" key="18">
    <source>
        <dbReference type="Pfam" id="PF01746"/>
    </source>
</evidence>
<evidence type="ECO:0000256" key="15">
    <source>
        <dbReference type="HAMAP-Rule" id="MF_00605"/>
    </source>
</evidence>
<dbReference type="SUPFAM" id="SSF75217">
    <property type="entry name" value="alpha/beta knot"/>
    <property type="match status" value="1"/>
</dbReference>
<dbReference type="InterPro" id="IPR002649">
    <property type="entry name" value="tRNA_m1G_MeTrfase_TrmD"/>
</dbReference>
<keyword evidence="9 15" id="KW-0808">Transferase</keyword>
<dbReference type="PANTHER" id="PTHR46417">
    <property type="entry name" value="TRNA (GUANINE-N(1)-)-METHYLTRANSFERASE"/>
    <property type="match status" value="1"/>
</dbReference>
<comment type="subcellular location">
    <subcellularLocation>
        <location evidence="2 15 17">Cytoplasm</location>
    </subcellularLocation>
</comment>
<sequence>MVTDKVWLLLQMATGAATMRAAHQYVQGMLQIHFLTIFPGMFPAVLEDSILGRAAKAGRVSFEVHNLRSWTDDNHQTVDDRPFGGGPGMVMMVEPLYKAIRDIKERSGGDLTVLVTGAKGTQFSQSYARELSEHSAILIICGHYEGIDQRIIDNMADAEVSIGPYVLTGGELPALVIADAVTRLLPGVLGNEDSLANESHDEEGVLEAPHYTRPAEFTTAEGDVWKVPDVLLSGDHKNIARWREQQSKTSAS</sequence>
<dbReference type="Gene3D" id="1.10.1270.20">
    <property type="entry name" value="tRNA(m1g37)methyltransferase, domain 2"/>
    <property type="match status" value="1"/>
</dbReference>
<evidence type="ECO:0000256" key="11">
    <source>
        <dbReference type="ARBA" id="ARBA00022694"/>
    </source>
</evidence>
<accession>A0A136LZ50</accession>
<dbReference type="GO" id="GO:0052906">
    <property type="term" value="F:tRNA (guanine(37)-N1)-methyltransferase activity"/>
    <property type="evidence" value="ECO:0007669"/>
    <property type="project" value="UniProtKB-UniRule"/>
</dbReference>
<reference evidence="19 20" key="1">
    <citation type="submission" date="2015-02" db="EMBL/GenBank/DDBJ databases">
        <title>Improved understanding of the partial-nitritation anammox process through 23 genomes representing the majority of the microbial community.</title>
        <authorList>
            <person name="Speth D.R."/>
            <person name="In T Zandt M."/>
            <person name="Guerrero Cruz S."/>
            <person name="Jetten M.S."/>
            <person name="Dutilh B.E."/>
        </authorList>
    </citation>
    <scope>NUCLEOTIDE SEQUENCE [LARGE SCALE GENOMIC DNA]</scope>
    <source>
        <strain evidence="19">OLB20</strain>
    </source>
</reference>
<evidence type="ECO:0000256" key="2">
    <source>
        <dbReference type="ARBA" id="ARBA00004496"/>
    </source>
</evidence>
<proteinExistence type="inferred from homology"/>
<dbReference type="NCBIfam" id="NF000648">
    <property type="entry name" value="PRK00026.1"/>
    <property type="match status" value="1"/>
</dbReference>
<dbReference type="PATRIC" id="fig|1617426.3.peg.938"/>
<evidence type="ECO:0000256" key="7">
    <source>
        <dbReference type="ARBA" id="ARBA00022490"/>
    </source>
</evidence>
<keyword evidence="8 15" id="KW-0489">Methyltransferase</keyword>
<comment type="subunit">
    <text evidence="4 15 17">Homodimer.</text>
</comment>
<comment type="catalytic activity">
    <reaction evidence="14 15 17">
        <text>guanosine(37) in tRNA + S-adenosyl-L-methionine = N(1)-methylguanosine(37) in tRNA + S-adenosyl-L-homocysteine + H(+)</text>
        <dbReference type="Rhea" id="RHEA:36899"/>
        <dbReference type="Rhea" id="RHEA-COMP:10145"/>
        <dbReference type="Rhea" id="RHEA-COMP:10147"/>
        <dbReference type="ChEBI" id="CHEBI:15378"/>
        <dbReference type="ChEBI" id="CHEBI:57856"/>
        <dbReference type="ChEBI" id="CHEBI:59789"/>
        <dbReference type="ChEBI" id="CHEBI:73542"/>
        <dbReference type="ChEBI" id="CHEBI:74269"/>
        <dbReference type="EC" id="2.1.1.228"/>
    </reaction>
</comment>
<evidence type="ECO:0000256" key="16">
    <source>
        <dbReference type="PIRSR" id="PIRSR000386-1"/>
    </source>
</evidence>
<keyword evidence="10 15" id="KW-0949">S-adenosyl-L-methionine</keyword>